<dbReference type="OrthoDB" id="784829at2"/>
<dbReference type="SUPFAM" id="SSF57783">
    <property type="entry name" value="Zinc beta-ribbon"/>
    <property type="match status" value="1"/>
</dbReference>
<protein>
    <submittedName>
        <fullName evidence="1">Uncharacterized protein</fullName>
    </submittedName>
</protein>
<dbReference type="AlphaFoldDB" id="A0A1V8M6S4"/>
<dbReference type="GO" id="GO:0003677">
    <property type="term" value="F:DNA binding"/>
    <property type="evidence" value="ECO:0007669"/>
    <property type="project" value="InterPro"/>
</dbReference>
<organism evidence="1 2">
    <name type="scientific">Methyloprofundus sedimenti</name>
    <dbReference type="NCBI Taxonomy" id="1420851"/>
    <lineage>
        <taxon>Bacteria</taxon>
        <taxon>Pseudomonadati</taxon>
        <taxon>Pseudomonadota</taxon>
        <taxon>Gammaproteobacteria</taxon>
        <taxon>Methylococcales</taxon>
        <taxon>Methylococcaceae</taxon>
        <taxon>Methyloprofundus</taxon>
    </lineage>
</organism>
<evidence type="ECO:0000313" key="2">
    <source>
        <dbReference type="Proteomes" id="UP000191980"/>
    </source>
</evidence>
<keyword evidence="2" id="KW-1185">Reference proteome</keyword>
<evidence type="ECO:0000313" key="1">
    <source>
        <dbReference type="EMBL" id="OQK17245.1"/>
    </source>
</evidence>
<name>A0A1V8M6S4_9GAMM</name>
<dbReference type="InterPro" id="IPR036977">
    <property type="entry name" value="DNA_primase_Znf_CHC2"/>
</dbReference>
<gene>
    <name evidence="1" type="ORF">AU255_04965</name>
</gene>
<dbReference type="Proteomes" id="UP000191980">
    <property type="component" value="Unassembled WGS sequence"/>
</dbReference>
<reference evidence="1 2" key="1">
    <citation type="submission" date="2015-12" db="EMBL/GenBank/DDBJ databases">
        <authorList>
            <person name="Shamseldin A."/>
            <person name="Moawad H."/>
            <person name="Abd El-Rahim W.M."/>
            <person name="Sadowsky M.J."/>
        </authorList>
    </citation>
    <scope>NUCLEOTIDE SEQUENCE [LARGE SCALE GENOMIC DNA]</scope>
    <source>
        <strain evidence="1 2">WF1</strain>
    </source>
</reference>
<sequence length="142" mass="15819">MADINALLSGLEKVRPNGQGKWMACCPAHEDRSPSLGIKITDDDRILIHCFAGCEVGAIVSAIGLTLADLMPDIPKDQLYKKGSRPPKFNKFELFDKILNESRILSIAMRQILEGKSLDNDDLRRVIQAENTINDLAMEILR</sequence>
<dbReference type="GO" id="GO:0006260">
    <property type="term" value="P:DNA replication"/>
    <property type="evidence" value="ECO:0007669"/>
    <property type="project" value="InterPro"/>
</dbReference>
<dbReference type="RefSeq" id="WP_080521858.1">
    <property type="nucleotide sequence ID" value="NZ_LPUF01000001.1"/>
</dbReference>
<proteinExistence type="predicted"/>
<comment type="caution">
    <text evidence="1">The sequence shown here is derived from an EMBL/GenBank/DDBJ whole genome shotgun (WGS) entry which is preliminary data.</text>
</comment>
<dbReference type="Gene3D" id="3.90.580.10">
    <property type="entry name" value="Zinc finger, CHC2-type domain"/>
    <property type="match status" value="1"/>
</dbReference>
<dbReference type="EMBL" id="LPUF01000001">
    <property type="protein sequence ID" value="OQK17245.1"/>
    <property type="molecule type" value="Genomic_DNA"/>
</dbReference>
<dbReference type="STRING" id="1420851.AU255_04965"/>
<dbReference type="GO" id="GO:0008270">
    <property type="term" value="F:zinc ion binding"/>
    <property type="evidence" value="ECO:0007669"/>
    <property type="project" value="InterPro"/>
</dbReference>
<accession>A0A1V8M6S4</accession>